<evidence type="ECO:0000313" key="1">
    <source>
        <dbReference type="EMBL" id="EPZ33197.1"/>
    </source>
</evidence>
<organism evidence="1 2">
    <name type="scientific">Rozella allomycis (strain CSF55)</name>
    <dbReference type="NCBI Taxonomy" id="988480"/>
    <lineage>
        <taxon>Eukaryota</taxon>
        <taxon>Fungi</taxon>
        <taxon>Fungi incertae sedis</taxon>
        <taxon>Cryptomycota</taxon>
        <taxon>Cryptomycota incertae sedis</taxon>
        <taxon>Rozella</taxon>
    </lineage>
</organism>
<evidence type="ECO:0000313" key="2">
    <source>
        <dbReference type="Proteomes" id="UP000030755"/>
    </source>
</evidence>
<gene>
    <name evidence="1" type="ORF">O9G_001166</name>
</gene>
<keyword evidence="2" id="KW-1185">Reference proteome</keyword>
<proteinExistence type="predicted"/>
<protein>
    <submittedName>
        <fullName evidence="1">Uncharacterized protein</fullName>
    </submittedName>
</protein>
<accession>A0A075AWW2</accession>
<sequence>MSVELIVSRLADRSRSVYSESDIKYVVENIENGNLSCKNLGWSLLDEHAATLSTSWHLGKTFTSKCLSYIIAAKISDKLAAIKRLVYITTQIDYEQCVSDDKLSDIKLLANIKVELIEILKNSSWEEFKELSLYCIKFCAIIYSTESVLEKNAAVLEKIMTTCLKAIFEIADGLNYQFLHKIQVYLIFCRDNFQCSWMETDEQIILLPFIFSHYSNHLGDNSVIEFTATKIIDIIRSGIPFGILFVITKLNPSIGINLLLKFNGKCHFVGYLQSESHKDVLQPLQVSKLVIKRLYFFNEKFKKILNQALLMNLESKTSLHKISCLSCFPNSLLVSHKRRIISFVSQFLTKFKESIFSTNSIYLHSLVNHFILLLCTEMKLLEFEKDLVHLFKEIIKSSPSEEISPQSFSPILVYHLCSSSNKYPQNLLRQTNFYPSHNVYFHNQISTSEPALAFKVDLDVAENFKRYREELNMNKKQSLSEFLFFLKKHLLNVSKFQNTLDYIQTPKLQATANKQEEKEVIRTKEKIVDVNSAVEECMQIIRGFNPFQKRTIIQKLYELNN</sequence>
<dbReference type="HOGENOM" id="CLU_485838_0_0_1"/>
<dbReference type="EMBL" id="KE561071">
    <property type="protein sequence ID" value="EPZ33197.1"/>
    <property type="molecule type" value="Genomic_DNA"/>
</dbReference>
<reference evidence="1 2" key="1">
    <citation type="journal article" date="2013" name="Curr. Biol.">
        <title>Shared signatures of parasitism and phylogenomics unite Cryptomycota and microsporidia.</title>
        <authorList>
            <person name="James T.Y."/>
            <person name="Pelin A."/>
            <person name="Bonen L."/>
            <person name="Ahrendt S."/>
            <person name="Sain D."/>
            <person name="Corradi N."/>
            <person name="Stajich J.E."/>
        </authorList>
    </citation>
    <scope>NUCLEOTIDE SEQUENCE [LARGE SCALE GENOMIC DNA]</scope>
    <source>
        <strain evidence="1 2">CSF55</strain>
    </source>
</reference>
<dbReference type="AlphaFoldDB" id="A0A075AWW2"/>
<name>A0A075AWW2_ROZAC</name>
<dbReference type="Proteomes" id="UP000030755">
    <property type="component" value="Unassembled WGS sequence"/>
</dbReference>